<evidence type="ECO:0000256" key="6">
    <source>
        <dbReference type="ARBA" id="ARBA00023315"/>
    </source>
</evidence>
<protein>
    <submittedName>
        <fullName evidence="9">UDP-3-O-(3-hydroxymyristoyl)glucosamine N-acyltransferase</fullName>
    </submittedName>
</protein>
<dbReference type="Gene3D" id="2.160.10.10">
    <property type="entry name" value="Hexapeptide repeat proteins"/>
    <property type="match status" value="1"/>
</dbReference>
<feature type="domain" description="Mannose-1-phosphate guanyltransferase C-terminal" evidence="8">
    <location>
        <begin position="102"/>
        <end position="181"/>
    </location>
</feature>
<dbReference type="GO" id="GO:0016020">
    <property type="term" value="C:membrane"/>
    <property type="evidence" value="ECO:0007669"/>
    <property type="project" value="GOC"/>
</dbReference>
<comment type="caution">
    <text evidence="9">The sequence shown here is derived from an EMBL/GenBank/DDBJ whole genome shotgun (WGS) entry which is preliminary data.</text>
</comment>
<dbReference type="InterPro" id="IPR007691">
    <property type="entry name" value="LpxD"/>
</dbReference>
<dbReference type="AlphaFoldDB" id="A0A8J7CG46"/>
<evidence type="ECO:0000259" key="7">
    <source>
        <dbReference type="Pfam" id="PF04613"/>
    </source>
</evidence>
<evidence type="ECO:0000259" key="8">
    <source>
        <dbReference type="Pfam" id="PF25087"/>
    </source>
</evidence>
<dbReference type="InterPro" id="IPR020573">
    <property type="entry name" value="UDP_GlcNAc_AcTrfase_non-rep"/>
</dbReference>
<keyword evidence="2" id="KW-0441">Lipid A biosynthesis</keyword>
<reference evidence="9 10" key="1">
    <citation type="submission" date="2020-08" db="EMBL/GenBank/DDBJ databases">
        <title>Acidobacteriota in marine sediments use diverse sulfur dissimilation pathways.</title>
        <authorList>
            <person name="Wasmund K."/>
        </authorList>
    </citation>
    <scope>NUCLEOTIDE SEQUENCE [LARGE SCALE GENOMIC DNA]</scope>
    <source>
        <strain evidence="9">MAG AM3-A</strain>
    </source>
</reference>
<dbReference type="Pfam" id="PF25087">
    <property type="entry name" value="GMPPB_C"/>
    <property type="match status" value="1"/>
</dbReference>
<dbReference type="PANTHER" id="PTHR43378">
    <property type="entry name" value="UDP-3-O-ACYLGLUCOSAMINE N-ACYLTRANSFERASE"/>
    <property type="match status" value="1"/>
</dbReference>
<dbReference type="InterPro" id="IPR011004">
    <property type="entry name" value="Trimer_LpxA-like_sf"/>
</dbReference>
<keyword evidence="1" id="KW-0444">Lipid biosynthesis</keyword>
<keyword evidence="5" id="KW-0443">Lipid metabolism</keyword>
<dbReference type="SUPFAM" id="SSF51161">
    <property type="entry name" value="Trimeric LpxA-like enzymes"/>
    <property type="match status" value="1"/>
</dbReference>
<evidence type="ECO:0000256" key="1">
    <source>
        <dbReference type="ARBA" id="ARBA00022516"/>
    </source>
</evidence>
<name>A0A8J7CG46_9BACT</name>
<evidence type="ECO:0000256" key="3">
    <source>
        <dbReference type="ARBA" id="ARBA00022679"/>
    </source>
</evidence>
<dbReference type="Gene3D" id="3.40.1390.10">
    <property type="entry name" value="MurE/MurF, N-terminal domain"/>
    <property type="match status" value="1"/>
</dbReference>
<dbReference type="Proteomes" id="UP000598633">
    <property type="component" value="Unassembled WGS sequence"/>
</dbReference>
<dbReference type="GO" id="GO:0009245">
    <property type="term" value="P:lipid A biosynthetic process"/>
    <property type="evidence" value="ECO:0007669"/>
    <property type="project" value="UniProtKB-KW"/>
</dbReference>
<dbReference type="InterPro" id="IPR056729">
    <property type="entry name" value="GMPPB_C"/>
</dbReference>
<gene>
    <name evidence="9" type="ORF">IFJ97_03265</name>
</gene>
<dbReference type="Pfam" id="PF04613">
    <property type="entry name" value="LpxD"/>
    <property type="match status" value="1"/>
</dbReference>
<organism evidence="9 10">
    <name type="scientific">Candidatus Sulfomarinibacter kjeldsenii</name>
    <dbReference type="NCBI Taxonomy" id="2885994"/>
    <lineage>
        <taxon>Bacteria</taxon>
        <taxon>Pseudomonadati</taxon>
        <taxon>Acidobacteriota</taxon>
        <taxon>Thermoanaerobaculia</taxon>
        <taxon>Thermoanaerobaculales</taxon>
        <taxon>Candidatus Sulfomarinibacteraceae</taxon>
        <taxon>Candidatus Sulfomarinibacter</taxon>
    </lineage>
</organism>
<dbReference type="GO" id="GO:0016410">
    <property type="term" value="F:N-acyltransferase activity"/>
    <property type="evidence" value="ECO:0007669"/>
    <property type="project" value="InterPro"/>
</dbReference>
<accession>A0A8J7CG46</accession>
<dbReference type="PANTHER" id="PTHR43378:SF2">
    <property type="entry name" value="UDP-3-O-ACYLGLUCOSAMINE N-ACYLTRANSFERASE 1, MITOCHONDRIAL-RELATED"/>
    <property type="match status" value="1"/>
</dbReference>
<evidence type="ECO:0000256" key="2">
    <source>
        <dbReference type="ARBA" id="ARBA00022556"/>
    </source>
</evidence>
<sequence length="195" mass="19977">MTSSRTLADLASDLGTDVIGDEDFEVCGVRPLETAKAEHLSFLHNPKYVDEAKASEAGAILVADAEVLLGRNLLVCPEPYLALAQALEIFHPMERPEPGVHPSAVVAAGVSVGEGASIGPLASVAEGVTVGEGTVVGAGCVIGRGVGIGGDCLLHPRVVVGEQCRIGDRCNVHSGTVIGYDGFGFATVDGTHHKV</sequence>
<keyword evidence="3" id="KW-0808">Transferase</keyword>
<evidence type="ECO:0000256" key="5">
    <source>
        <dbReference type="ARBA" id="ARBA00023098"/>
    </source>
</evidence>
<dbReference type="EMBL" id="JACXWA010000056">
    <property type="protein sequence ID" value="MBD3870364.1"/>
    <property type="molecule type" value="Genomic_DNA"/>
</dbReference>
<keyword evidence="6" id="KW-0012">Acyltransferase</keyword>
<evidence type="ECO:0000313" key="10">
    <source>
        <dbReference type="Proteomes" id="UP000598633"/>
    </source>
</evidence>
<evidence type="ECO:0000313" key="9">
    <source>
        <dbReference type="EMBL" id="MBD3870364.1"/>
    </source>
</evidence>
<keyword evidence="4" id="KW-0677">Repeat</keyword>
<proteinExistence type="predicted"/>
<feature type="domain" description="UDP-3-O-[3-hydroxymyristoyl] glucosamine N-acyltransferase non-repeat region" evidence="7">
    <location>
        <begin position="23"/>
        <end position="88"/>
    </location>
</feature>
<feature type="non-terminal residue" evidence="9">
    <location>
        <position position="195"/>
    </location>
</feature>
<evidence type="ECO:0000256" key="4">
    <source>
        <dbReference type="ARBA" id="ARBA00022737"/>
    </source>
</evidence>